<dbReference type="EMBL" id="JH713810">
    <property type="protein sequence ID" value="EJD73466.1"/>
    <property type="molecule type" value="Genomic_DNA"/>
</dbReference>
<name>A0A1S0UDG4_LOALO</name>
<organism evidence="1">
    <name type="scientific">Loa loa</name>
    <name type="common">Eye worm</name>
    <name type="synonym">Filaria loa</name>
    <dbReference type="NCBI Taxonomy" id="7209"/>
    <lineage>
        <taxon>Eukaryota</taxon>
        <taxon>Metazoa</taxon>
        <taxon>Ecdysozoa</taxon>
        <taxon>Nematoda</taxon>
        <taxon>Chromadorea</taxon>
        <taxon>Rhabditida</taxon>
        <taxon>Spirurina</taxon>
        <taxon>Spiruromorpha</taxon>
        <taxon>Filarioidea</taxon>
        <taxon>Onchocercidae</taxon>
        <taxon>Loa</taxon>
    </lineage>
</organism>
<dbReference type="AlphaFoldDB" id="A0A1S0UDG4"/>
<gene>
    <name evidence="1" type="ORF">LOAG_19114</name>
</gene>
<proteinExistence type="predicted"/>
<dbReference type="CTD" id="31252210"/>
<reference evidence="1" key="1">
    <citation type="submission" date="2012-04" db="EMBL/GenBank/DDBJ databases">
        <title>The Genome Sequence of Loa loa.</title>
        <authorList>
            <consortium name="The Broad Institute Genome Sequencing Platform"/>
            <consortium name="Broad Institute Genome Sequencing Center for Infectious Disease"/>
            <person name="Nutman T.B."/>
            <person name="Fink D.L."/>
            <person name="Russ C."/>
            <person name="Young S."/>
            <person name="Zeng Q."/>
            <person name="Gargeya S."/>
            <person name="Alvarado L."/>
            <person name="Berlin A."/>
            <person name="Chapman S.B."/>
            <person name="Chen Z."/>
            <person name="Freedman E."/>
            <person name="Gellesch M."/>
            <person name="Goldberg J."/>
            <person name="Griggs A."/>
            <person name="Gujja S."/>
            <person name="Heilman E.R."/>
            <person name="Heiman D."/>
            <person name="Howarth C."/>
            <person name="Mehta T."/>
            <person name="Neiman D."/>
            <person name="Pearson M."/>
            <person name="Roberts A."/>
            <person name="Saif S."/>
            <person name="Shea T."/>
            <person name="Shenoy N."/>
            <person name="Sisk P."/>
            <person name="Stolte C."/>
            <person name="Sykes S."/>
            <person name="White J."/>
            <person name="Yandava C."/>
            <person name="Haas B."/>
            <person name="Henn M.R."/>
            <person name="Nusbaum C."/>
            <person name="Birren B."/>
        </authorList>
    </citation>
    <scope>NUCLEOTIDE SEQUENCE [LARGE SCALE GENOMIC DNA]</scope>
</reference>
<feature type="non-terminal residue" evidence="1">
    <location>
        <position position="86"/>
    </location>
</feature>
<dbReference type="GeneID" id="31252210"/>
<dbReference type="InParanoid" id="A0A1S0UDG4"/>
<accession>A0A1S0UDG4</accession>
<dbReference type="KEGG" id="loa:LOAG_19114"/>
<dbReference type="OMA" id="YCEEEVI"/>
<evidence type="ECO:0000313" key="1">
    <source>
        <dbReference type="EMBL" id="EJD73466.1"/>
    </source>
</evidence>
<sequence length="86" mass="9748">MASSLRECDAYRPDSTIDPNCYCCYCIDRSQNLTTTFQSQSNSNVWQNQKCYNEEEVTIVLGDGMERVGFSIDAIKYDAIINSILS</sequence>
<protein>
    <submittedName>
        <fullName evidence="1">Uncharacterized protein</fullName>
    </submittedName>
</protein>
<dbReference type="RefSeq" id="XP_020304428.1">
    <property type="nucleotide sequence ID" value="XM_020451768.1"/>
</dbReference>